<evidence type="ECO:0000256" key="1">
    <source>
        <dbReference type="ARBA" id="ARBA00005189"/>
    </source>
</evidence>
<evidence type="ECO:0000256" key="2">
    <source>
        <dbReference type="ARBA" id="ARBA00022516"/>
    </source>
</evidence>
<proteinExistence type="predicted"/>
<dbReference type="Proteomes" id="UP001589810">
    <property type="component" value="Unassembled WGS sequence"/>
</dbReference>
<dbReference type="SUPFAM" id="SSF55729">
    <property type="entry name" value="Acyl-CoA N-acyltransferases (Nat)"/>
    <property type="match status" value="1"/>
</dbReference>
<dbReference type="InterPro" id="IPR052351">
    <property type="entry name" value="Ornithine_N-alpha-AT"/>
</dbReference>
<protein>
    <submittedName>
        <fullName evidence="6">GNAT family N-acetyltransferase</fullName>
    </submittedName>
</protein>
<evidence type="ECO:0000256" key="5">
    <source>
        <dbReference type="ARBA" id="ARBA00023315"/>
    </source>
</evidence>
<keyword evidence="5" id="KW-0012">Acyltransferase</keyword>
<reference evidence="6 7" key="1">
    <citation type="submission" date="2024-09" db="EMBL/GenBank/DDBJ databases">
        <authorList>
            <person name="Sun Q."/>
            <person name="Mori K."/>
        </authorList>
    </citation>
    <scope>NUCLEOTIDE SEQUENCE [LARGE SCALE GENOMIC DNA]</scope>
    <source>
        <strain evidence="6 7">TBRC 1432</strain>
    </source>
</reference>
<evidence type="ECO:0000256" key="3">
    <source>
        <dbReference type="ARBA" id="ARBA00022679"/>
    </source>
</evidence>
<keyword evidence="4" id="KW-0443">Lipid metabolism</keyword>
<keyword evidence="7" id="KW-1185">Reference proteome</keyword>
<name>A0ABV6MWW9_9PSEU</name>
<dbReference type="PANTHER" id="PTHR37323">
    <property type="entry name" value="GCN5-RELATED N-ACETYLTRANSFERASE"/>
    <property type="match status" value="1"/>
</dbReference>
<gene>
    <name evidence="6" type="ORF">ACFFH7_25190</name>
</gene>
<comment type="pathway">
    <text evidence="1">Lipid metabolism.</text>
</comment>
<dbReference type="Pfam" id="PF13444">
    <property type="entry name" value="Acetyltransf_5"/>
    <property type="match status" value="1"/>
</dbReference>
<organism evidence="6 7">
    <name type="scientific">Kutzneria chonburiensis</name>
    <dbReference type="NCBI Taxonomy" id="1483604"/>
    <lineage>
        <taxon>Bacteria</taxon>
        <taxon>Bacillati</taxon>
        <taxon>Actinomycetota</taxon>
        <taxon>Actinomycetes</taxon>
        <taxon>Pseudonocardiales</taxon>
        <taxon>Pseudonocardiaceae</taxon>
        <taxon>Kutzneria</taxon>
    </lineage>
</organism>
<dbReference type="RefSeq" id="WP_273936444.1">
    <property type="nucleotide sequence ID" value="NZ_CP097263.1"/>
</dbReference>
<dbReference type="Gene3D" id="3.40.630.30">
    <property type="match status" value="1"/>
</dbReference>
<evidence type="ECO:0000256" key="4">
    <source>
        <dbReference type="ARBA" id="ARBA00023098"/>
    </source>
</evidence>
<sequence length="232" mass="25215">MAKAATRARYSVAVADDEDTVRAAQKLRNDVFGLDRPGGLDIDPYDEFCDHIVVRAEDEVVGTYRLLPPGRTDRLYSEDEFDLGALRGVRADLVEAGRSCVHPAHRSGAVITLLWGALARYVLLSGHQWLAGCASVPLADGPDVAGAACAKAAAHLSPPELRVRPYKPWTPPSPLSRQVPLPPLLQGYLRLGAWVCGPPAHDPDFGTADLFVLLSMDRVHPRYLEFFLAAQA</sequence>
<keyword evidence="3" id="KW-0808">Transferase</keyword>
<keyword evidence="2" id="KW-0444">Lipid biosynthesis</keyword>
<evidence type="ECO:0000313" key="6">
    <source>
        <dbReference type="EMBL" id="MFC0544823.1"/>
    </source>
</evidence>
<dbReference type="EMBL" id="JBHLUD010000008">
    <property type="protein sequence ID" value="MFC0544823.1"/>
    <property type="molecule type" value="Genomic_DNA"/>
</dbReference>
<evidence type="ECO:0000313" key="7">
    <source>
        <dbReference type="Proteomes" id="UP001589810"/>
    </source>
</evidence>
<comment type="caution">
    <text evidence="6">The sequence shown here is derived from an EMBL/GenBank/DDBJ whole genome shotgun (WGS) entry which is preliminary data.</text>
</comment>
<dbReference type="InterPro" id="IPR016181">
    <property type="entry name" value="Acyl_CoA_acyltransferase"/>
</dbReference>
<dbReference type="PANTHER" id="PTHR37323:SF1">
    <property type="entry name" value="L-ORNITHINE N(ALPHA)-ACYLTRANSFERASE"/>
    <property type="match status" value="1"/>
</dbReference>
<accession>A0ABV6MWW9</accession>